<dbReference type="InterPro" id="IPR001227">
    <property type="entry name" value="Ac_transferase_dom_sf"/>
</dbReference>
<dbReference type="Proteomes" id="UP001595833">
    <property type="component" value="Unassembled WGS sequence"/>
</dbReference>
<comment type="caution">
    <text evidence="8">The sequence shown here is derived from an EMBL/GenBank/DDBJ whole genome shotgun (WGS) entry which is preliminary data.</text>
</comment>
<evidence type="ECO:0000256" key="3">
    <source>
        <dbReference type="ARBA" id="ARBA00022679"/>
    </source>
</evidence>
<dbReference type="Gene3D" id="1.10.1200.10">
    <property type="entry name" value="ACP-like"/>
    <property type="match status" value="1"/>
</dbReference>
<evidence type="ECO:0000259" key="7">
    <source>
        <dbReference type="PROSITE" id="PS52004"/>
    </source>
</evidence>
<dbReference type="SUPFAM" id="SSF53901">
    <property type="entry name" value="Thiolase-like"/>
    <property type="match status" value="1"/>
</dbReference>
<dbReference type="InterPro" id="IPR014030">
    <property type="entry name" value="Ketoacyl_synth_N"/>
</dbReference>
<dbReference type="InterPro" id="IPR050091">
    <property type="entry name" value="PKS_NRPS_Biosynth_Enz"/>
</dbReference>
<dbReference type="PROSITE" id="PS52004">
    <property type="entry name" value="KS3_2"/>
    <property type="match status" value="1"/>
</dbReference>
<dbReference type="SMART" id="SM00823">
    <property type="entry name" value="PKS_PP"/>
    <property type="match status" value="1"/>
</dbReference>
<dbReference type="SMART" id="SM00825">
    <property type="entry name" value="PKS_KS"/>
    <property type="match status" value="1"/>
</dbReference>
<dbReference type="SUPFAM" id="SSF47336">
    <property type="entry name" value="ACP-like"/>
    <property type="match status" value="1"/>
</dbReference>
<dbReference type="EMBL" id="JBHSJB010000025">
    <property type="protein sequence ID" value="MFC5056954.1"/>
    <property type="molecule type" value="Genomic_DNA"/>
</dbReference>
<dbReference type="Pfam" id="PF00698">
    <property type="entry name" value="Acyl_transf_1"/>
    <property type="match status" value="1"/>
</dbReference>
<dbReference type="InterPro" id="IPR020841">
    <property type="entry name" value="PKS_Beta-ketoAc_synthase_dom"/>
</dbReference>
<dbReference type="SMART" id="SM00827">
    <property type="entry name" value="PKS_AT"/>
    <property type="match status" value="1"/>
</dbReference>
<dbReference type="InterPro" id="IPR014043">
    <property type="entry name" value="Acyl_transferase_dom"/>
</dbReference>
<dbReference type="Pfam" id="PF02801">
    <property type="entry name" value="Ketoacyl-synt_C"/>
    <property type="match status" value="1"/>
</dbReference>
<dbReference type="PANTHER" id="PTHR43775:SF51">
    <property type="entry name" value="INACTIVE PHENOLPHTHIOCEROL SYNTHESIS POLYKETIDE SYNTHASE TYPE I PKS1-RELATED"/>
    <property type="match status" value="1"/>
</dbReference>
<keyword evidence="3" id="KW-0808">Transferase</keyword>
<feature type="domain" description="Carrier" evidence="6">
    <location>
        <begin position="940"/>
        <end position="1016"/>
    </location>
</feature>
<dbReference type="InterPro" id="IPR006162">
    <property type="entry name" value="Ppantetheine_attach_site"/>
</dbReference>
<gene>
    <name evidence="8" type="ORF">ACFPFM_24805</name>
</gene>
<evidence type="ECO:0000259" key="6">
    <source>
        <dbReference type="PROSITE" id="PS50075"/>
    </source>
</evidence>
<evidence type="ECO:0000256" key="4">
    <source>
        <dbReference type="ARBA" id="ARBA00023315"/>
    </source>
</evidence>
<evidence type="ECO:0000313" key="9">
    <source>
        <dbReference type="Proteomes" id="UP001595833"/>
    </source>
</evidence>
<dbReference type="PROSITE" id="PS50075">
    <property type="entry name" value="CARRIER"/>
    <property type="match status" value="1"/>
</dbReference>
<dbReference type="Pfam" id="PF00109">
    <property type="entry name" value="ketoacyl-synt"/>
    <property type="match status" value="1"/>
</dbReference>
<dbReference type="Pfam" id="PF22621">
    <property type="entry name" value="CurL-like_PKS_C"/>
    <property type="match status" value="1"/>
</dbReference>
<accession>A0ABV9Y6H3</accession>
<evidence type="ECO:0000256" key="1">
    <source>
        <dbReference type="ARBA" id="ARBA00022450"/>
    </source>
</evidence>
<proteinExistence type="predicted"/>
<dbReference type="RefSeq" id="WP_344039151.1">
    <property type="nucleotide sequence ID" value="NZ_BAAAKE010000014.1"/>
</dbReference>
<name>A0ABV9Y6H3_9PSEU</name>
<dbReference type="Gene3D" id="3.40.366.10">
    <property type="entry name" value="Malonyl-Coenzyme A Acyl Carrier Protein, domain 2"/>
    <property type="match status" value="1"/>
</dbReference>
<keyword evidence="2" id="KW-0597">Phosphoprotein</keyword>
<protein>
    <submittedName>
        <fullName evidence="8">Type I polyketide synthase</fullName>
    </submittedName>
</protein>
<dbReference type="InterPro" id="IPR016036">
    <property type="entry name" value="Malonyl_transacylase_ACP-bd"/>
</dbReference>
<keyword evidence="9" id="KW-1185">Reference proteome</keyword>
<dbReference type="Pfam" id="PF00550">
    <property type="entry name" value="PP-binding"/>
    <property type="match status" value="1"/>
</dbReference>
<keyword evidence="4" id="KW-0012">Acyltransferase</keyword>
<dbReference type="InterPro" id="IPR036736">
    <property type="entry name" value="ACP-like_sf"/>
</dbReference>
<sequence length="1037" mass="110009">MVREDDEFGNEIAVIGLAGRFPRCGGVDDFWQVLREGVEAFTHFDDDDLLDAGLPARGLANPDRVRARPILDGIDLFDADFFGYSPREAEVIDPQQRLFLECCWEAMESAGYDPERFTGAAGVFGGGGPSSYFLSNLYNNPPFMRSVGMFPAMLGNDKDFLAPRVSYKLNLRGPSINVVTGCSTSLVAVHLAVQSLLGGESDIALAGGTMISVPQRAGYLYQEGSVMSPDGHCRAFDADAEGTVPGDGVAVVLLKRLSDALDDRDHVLGVIRGSAVNNDGSAKAGFTAPSVEGQANVIAEALAVADVDPATIDYVETHGTGTRLGDAVEITALTQAFDTPLRQFCRIGTLKPNIGHTDTAAGALALIKVLLALRHEQIPPCINVRTPNPRIDFANSPFRLNTELSGWPRADRPRRAAVSSFTVGGTNAHVIVEEAPLRPARGGPERPYHLVVLSARSATALNSMSANLLDHLERNPGLDIADVAHTLQVGRRVFEHRAAFACRDVDDAVAALAGRGSRRLERGSVPPVPSGERSVAFLFPGQGSQYAGMGRELYGVDGAFRRAVDECAEVLLPVLGLDLREVLHADGDDRAAADERLAQTWLTQPALFVTEYALARQLAEWGVKPAAMLGHSVGEYVAACLAGVMTLTDALHLVAARGRLMQDRPGGAMVAVAADEERVTALVAELGLGDELCPAAVNGPDQVVVAGGAEAVATLVERLAGDGVRHTPLRGSHAFHSPVMDPVVGPLADAAAGRGLRAPRIPVVSSVTGDWLGDAEAADPAYWGRQARATVRYAAGFERLLAAGHVLLEVGPGDTLRGLAARFADPAGGVPRVVPTLPRRAGGSSSDRSDLAELHTALGALWVSGVEPDWEGLAGGAERYRVPLPTYPFERQRYWVEPVATAGGGPISPSVMAEPDGQEPARDLDVPAPHERPLSSDHVAPRTRVEEVLTEIWQDVMGIRPIGVHDGFFELGGHSLMAVQLVARLREAFPVAITSADLLAASPTVAGMAEVVEEELVEKLRSMSDDEAAELLSDQNG</sequence>
<feature type="compositionally biased region" description="Basic and acidic residues" evidence="5">
    <location>
        <begin position="919"/>
        <end position="938"/>
    </location>
</feature>
<evidence type="ECO:0000256" key="5">
    <source>
        <dbReference type="SAM" id="MobiDB-lite"/>
    </source>
</evidence>
<evidence type="ECO:0000256" key="2">
    <source>
        <dbReference type="ARBA" id="ARBA00022553"/>
    </source>
</evidence>
<dbReference type="Gene3D" id="1.10.1240.100">
    <property type="match status" value="2"/>
</dbReference>
<dbReference type="InterPro" id="IPR014031">
    <property type="entry name" value="Ketoacyl_synth_C"/>
</dbReference>
<reference evidence="9" key="1">
    <citation type="journal article" date="2019" name="Int. J. Syst. Evol. Microbiol.">
        <title>The Global Catalogue of Microorganisms (GCM) 10K type strain sequencing project: providing services to taxonomists for standard genome sequencing and annotation.</title>
        <authorList>
            <consortium name="The Broad Institute Genomics Platform"/>
            <consortium name="The Broad Institute Genome Sequencing Center for Infectious Disease"/>
            <person name="Wu L."/>
            <person name="Ma J."/>
        </authorList>
    </citation>
    <scope>NUCLEOTIDE SEQUENCE [LARGE SCALE GENOMIC DNA]</scope>
    <source>
        <strain evidence="9">KCTC 12848</strain>
    </source>
</reference>
<dbReference type="InterPro" id="IPR009081">
    <property type="entry name" value="PP-bd_ACP"/>
</dbReference>
<dbReference type="InterPro" id="IPR016035">
    <property type="entry name" value="Acyl_Trfase/lysoPLipase"/>
</dbReference>
<dbReference type="PROSITE" id="PS00012">
    <property type="entry name" value="PHOSPHOPANTETHEINE"/>
    <property type="match status" value="1"/>
</dbReference>
<keyword evidence="1" id="KW-0596">Phosphopantetheine</keyword>
<dbReference type="PROSITE" id="PS00606">
    <property type="entry name" value="KS3_1"/>
    <property type="match status" value="1"/>
</dbReference>
<dbReference type="InterPro" id="IPR020806">
    <property type="entry name" value="PKS_PP-bd"/>
</dbReference>
<dbReference type="CDD" id="cd00833">
    <property type="entry name" value="PKS"/>
    <property type="match status" value="1"/>
</dbReference>
<dbReference type="InterPro" id="IPR016039">
    <property type="entry name" value="Thiolase-like"/>
</dbReference>
<organism evidence="8 9">
    <name type="scientific">Saccharothrix xinjiangensis</name>
    <dbReference type="NCBI Taxonomy" id="204798"/>
    <lineage>
        <taxon>Bacteria</taxon>
        <taxon>Bacillati</taxon>
        <taxon>Actinomycetota</taxon>
        <taxon>Actinomycetes</taxon>
        <taxon>Pseudonocardiales</taxon>
        <taxon>Pseudonocardiaceae</taxon>
        <taxon>Saccharothrix</taxon>
    </lineage>
</organism>
<feature type="domain" description="Ketosynthase family 3 (KS3)" evidence="7">
    <location>
        <begin position="9"/>
        <end position="434"/>
    </location>
</feature>
<dbReference type="PANTHER" id="PTHR43775">
    <property type="entry name" value="FATTY ACID SYNTHASE"/>
    <property type="match status" value="1"/>
</dbReference>
<feature type="region of interest" description="Disordered" evidence="5">
    <location>
        <begin position="906"/>
        <end position="938"/>
    </location>
</feature>
<dbReference type="InterPro" id="IPR018201">
    <property type="entry name" value="Ketoacyl_synth_AS"/>
</dbReference>
<dbReference type="SUPFAM" id="SSF52151">
    <property type="entry name" value="FabD/lysophospholipase-like"/>
    <property type="match status" value="1"/>
</dbReference>
<dbReference type="SUPFAM" id="SSF55048">
    <property type="entry name" value="Probable ACP-binding domain of malonyl-CoA ACP transacylase"/>
    <property type="match status" value="1"/>
</dbReference>
<dbReference type="Gene3D" id="3.40.47.10">
    <property type="match status" value="2"/>
</dbReference>
<evidence type="ECO:0000313" key="8">
    <source>
        <dbReference type="EMBL" id="MFC5056954.1"/>
    </source>
</evidence>